<dbReference type="Proteomes" id="UP001597032">
    <property type="component" value="Unassembled WGS sequence"/>
</dbReference>
<comment type="caution">
    <text evidence="1">The sequence shown here is derived from an EMBL/GenBank/DDBJ whole genome shotgun (WGS) entry which is preliminary data.</text>
</comment>
<dbReference type="EMBL" id="JBHTIC010000017">
    <property type="protein sequence ID" value="MFD0762717.1"/>
    <property type="molecule type" value="Genomic_DNA"/>
</dbReference>
<accession>A0ABW2ZAF0</accession>
<proteinExistence type="predicted"/>
<protein>
    <submittedName>
        <fullName evidence="1">Uncharacterized protein</fullName>
    </submittedName>
</protein>
<evidence type="ECO:0000313" key="1">
    <source>
        <dbReference type="EMBL" id="MFD0762717.1"/>
    </source>
</evidence>
<evidence type="ECO:0000313" key="2">
    <source>
        <dbReference type="Proteomes" id="UP001597032"/>
    </source>
</evidence>
<sequence length="291" mass="34178">MKSRSKKVEALIYWEYLKDMGASKDSMVFAYKNVWDEEILNVSNSENIIVNKSSEKDRLPGNSGYNDEKGFYINDENGEEILSKNNLKEYNRLQEKYINLELLIKKVNYELGVLNLYVNRGPNDSVTIFDTDIVVDCYWVLPKNRYEIELFSNEIIKQVNSFVTNHKEHFFMDVSKLEECVIQSVCNLDISYLSELDEDIMYSYSFKNEVLIEFSNKFKEFLLRGIKNLNVKPSECLYCHPNLNAFSFHHPDTDDLMIRYVIGKDEKGYNQFILEECRNRPISKGKNGDPF</sequence>
<organism evidence="1 2">
    <name type="scientific">Lutibacter aestuarii</name>
    <dbReference type="NCBI Taxonomy" id="861111"/>
    <lineage>
        <taxon>Bacteria</taxon>
        <taxon>Pseudomonadati</taxon>
        <taxon>Bacteroidota</taxon>
        <taxon>Flavobacteriia</taxon>
        <taxon>Flavobacteriales</taxon>
        <taxon>Flavobacteriaceae</taxon>
        <taxon>Lutibacter</taxon>
    </lineage>
</organism>
<reference evidence="2" key="1">
    <citation type="journal article" date="2019" name="Int. J. Syst. Evol. Microbiol.">
        <title>The Global Catalogue of Microorganisms (GCM) 10K type strain sequencing project: providing services to taxonomists for standard genome sequencing and annotation.</title>
        <authorList>
            <consortium name="The Broad Institute Genomics Platform"/>
            <consortium name="The Broad Institute Genome Sequencing Center for Infectious Disease"/>
            <person name="Wu L."/>
            <person name="Ma J."/>
        </authorList>
    </citation>
    <scope>NUCLEOTIDE SEQUENCE [LARGE SCALE GENOMIC DNA]</scope>
    <source>
        <strain evidence="2">CCUG 60022</strain>
    </source>
</reference>
<name>A0ABW2ZAF0_9FLAO</name>
<gene>
    <name evidence="1" type="ORF">ACFQZW_11550</name>
</gene>
<dbReference type="RefSeq" id="WP_386783153.1">
    <property type="nucleotide sequence ID" value="NZ_JBHTIC010000017.1"/>
</dbReference>
<keyword evidence="2" id="KW-1185">Reference proteome</keyword>